<dbReference type="RefSeq" id="WP_183337963.1">
    <property type="nucleotide sequence ID" value="NZ_JACHZG010000001.1"/>
</dbReference>
<feature type="transmembrane region" description="Helical" evidence="1">
    <location>
        <begin position="12"/>
        <end position="32"/>
    </location>
</feature>
<comment type="caution">
    <text evidence="2">The sequence shown here is derived from an EMBL/GenBank/DDBJ whole genome shotgun (WGS) entry which is preliminary data.</text>
</comment>
<organism evidence="2 3">
    <name type="scientific">Microlunatus antarcticus</name>
    <dbReference type="NCBI Taxonomy" id="53388"/>
    <lineage>
        <taxon>Bacteria</taxon>
        <taxon>Bacillati</taxon>
        <taxon>Actinomycetota</taxon>
        <taxon>Actinomycetes</taxon>
        <taxon>Propionibacteriales</taxon>
        <taxon>Propionibacteriaceae</taxon>
        <taxon>Microlunatus</taxon>
    </lineage>
</organism>
<keyword evidence="1" id="KW-0472">Membrane</keyword>
<evidence type="ECO:0000313" key="2">
    <source>
        <dbReference type="EMBL" id="MBB3327026.1"/>
    </source>
</evidence>
<dbReference type="Proteomes" id="UP000565572">
    <property type="component" value="Unassembled WGS sequence"/>
</dbReference>
<reference evidence="2 3" key="1">
    <citation type="submission" date="2020-08" db="EMBL/GenBank/DDBJ databases">
        <title>Sequencing the genomes of 1000 actinobacteria strains.</title>
        <authorList>
            <person name="Klenk H.-P."/>
        </authorList>
    </citation>
    <scope>NUCLEOTIDE SEQUENCE [LARGE SCALE GENOMIC DNA]</scope>
    <source>
        <strain evidence="2 3">DSM 11053</strain>
    </source>
</reference>
<sequence length="176" mass="18508">MLEQLDARLRARGAAASLYVVGGAAVLAVTGLRRVTRDVDVTHLDPAVLDEARLLGEEQGLPADWLNSAAGAWAPPGHRREPPAAGPGLTVRYATGDELLAMKMIALRTQDAPDIVALAAKLGLHGEPAERYATVLRRIYPDDNALALLLGVPDDDLDAEIQAITAAVARLTSPPG</sequence>
<evidence type="ECO:0008006" key="4">
    <source>
        <dbReference type="Google" id="ProtNLM"/>
    </source>
</evidence>
<gene>
    <name evidence="2" type="ORF">FHX39_001970</name>
</gene>
<evidence type="ECO:0000313" key="3">
    <source>
        <dbReference type="Proteomes" id="UP000565572"/>
    </source>
</evidence>
<accession>A0A7W5JVX4</accession>
<dbReference type="AlphaFoldDB" id="A0A7W5JVX4"/>
<evidence type="ECO:0000256" key="1">
    <source>
        <dbReference type="SAM" id="Phobius"/>
    </source>
</evidence>
<keyword evidence="3" id="KW-1185">Reference proteome</keyword>
<keyword evidence="1" id="KW-0812">Transmembrane</keyword>
<proteinExistence type="predicted"/>
<protein>
    <recommendedName>
        <fullName evidence="4">Nucleotidyl transferase AbiEii toxin, Type IV TA system</fullName>
    </recommendedName>
</protein>
<name>A0A7W5JVX4_9ACTN</name>
<keyword evidence="1" id="KW-1133">Transmembrane helix</keyword>
<dbReference type="EMBL" id="JACHZG010000001">
    <property type="protein sequence ID" value="MBB3327026.1"/>
    <property type="molecule type" value="Genomic_DNA"/>
</dbReference>